<sequence length="181" mass="19257">MKRKLLSSLAISALSLGLLVSAPTASFAAESTSTKAHTESTMRTQSTASLFATITGASKTEWSFSDIELTYRPNTLLSLGVMEFTLPSGFTANTKDTLNGNALRTTQILNNGKTVRVPLALDLLGAGEFKLKLNNKTLPAAGTYTFRAENKSLSIGNKFYAEASIDVAKRSTPPTQPCGCN</sequence>
<dbReference type="Proteomes" id="UP000665181">
    <property type="component" value="Unassembled WGS sequence"/>
</dbReference>
<protein>
    <submittedName>
        <fullName evidence="4">Biofilm-surface layer protein BslA</fullName>
    </submittedName>
</protein>
<dbReference type="EMBL" id="LJZV01000031">
    <property type="protein sequence ID" value="KZD87410.1"/>
    <property type="molecule type" value="Genomic_DNA"/>
</dbReference>
<reference evidence="3 8" key="2">
    <citation type="submission" date="2015-09" db="EMBL/GenBank/DDBJ databases">
        <title>Spore heat resistance.</title>
        <authorList>
            <person name="Boekhorst J."/>
            <person name="Berendsen E.M."/>
            <person name="Wells-Bennik M.H."/>
            <person name="Kuipers O.P."/>
        </authorList>
    </citation>
    <scope>NUCLEOTIDE SEQUENCE [LARGE SCALE GENOMIC DNA]</scope>
    <source>
        <strain evidence="3 8">B4122</strain>
    </source>
</reference>
<dbReference type="EMBL" id="JAGFPW010000049">
    <property type="protein sequence ID" value="MBO3797171.1"/>
    <property type="molecule type" value="Genomic_DNA"/>
</dbReference>
<evidence type="ECO:0000313" key="5">
    <source>
        <dbReference type="EMBL" id="WEY86129.1"/>
    </source>
</evidence>
<dbReference type="Pfam" id="PF17735">
    <property type="entry name" value="BslA"/>
    <property type="match status" value="1"/>
</dbReference>
<dbReference type="Proteomes" id="UP001229422">
    <property type="component" value="Chromosome"/>
</dbReference>
<dbReference type="EMBL" id="CP120576">
    <property type="protein sequence ID" value="WEY86129.1"/>
    <property type="molecule type" value="Genomic_DNA"/>
</dbReference>
<organism evidence="2 7">
    <name type="scientific">Bacillus subtilis</name>
    <dbReference type="NCBI Taxonomy" id="1423"/>
    <lineage>
        <taxon>Bacteria</taxon>
        <taxon>Bacillati</taxon>
        <taxon>Bacillota</taxon>
        <taxon>Bacilli</taxon>
        <taxon>Bacillales</taxon>
        <taxon>Bacillaceae</taxon>
        <taxon>Bacillus</taxon>
    </lineage>
</organism>
<evidence type="ECO:0000313" key="4">
    <source>
        <dbReference type="EMBL" id="MBO3797171.1"/>
    </source>
</evidence>
<dbReference type="Proteomes" id="UP001214898">
    <property type="component" value="Chromosome"/>
</dbReference>
<feature type="chain" id="PRO_5015027108" evidence="1">
    <location>
        <begin position="29"/>
        <end position="181"/>
    </location>
</feature>
<reference evidence="5" key="4">
    <citation type="submission" date="2023-03" db="EMBL/GenBank/DDBJ databases">
        <title>Complete genome sequences of 52 Bacillus and Priestia strains isolated from West-African fermentations and 26 reference strains from the DSMZ collection.</title>
        <authorList>
            <person name="Wiedenbein E.S."/>
            <person name="Canoy T.S."/>
            <person name="Hui Y."/>
            <person name="Parkouda C."/>
            <person name="Dawende C."/>
            <person name="Ametefe E."/>
            <person name="Jespersen L."/>
            <person name="Nielsen D.S."/>
        </authorList>
    </citation>
    <scope>NUCLEOTIDE SEQUENCE</scope>
    <source>
        <strain evidence="5">PRO56</strain>
    </source>
</reference>
<dbReference type="InterPro" id="IPR038480">
    <property type="entry name" value="YuaB-like_sf"/>
</dbReference>
<evidence type="ECO:0000313" key="7">
    <source>
        <dbReference type="Proteomes" id="UP000032247"/>
    </source>
</evidence>
<feature type="signal peptide" evidence="1">
    <location>
        <begin position="1"/>
        <end position="28"/>
    </location>
</feature>
<dbReference type="EMBL" id="CP125292">
    <property type="protein sequence ID" value="WHM22706.1"/>
    <property type="molecule type" value="Genomic_DNA"/>
</dbReference>
<dbReference type="Proteomes" id="UP000076442">
    <property type="component" value="Unassembled WGS sequence"/>
</dbReference>
<dbReference type="SMR" id="A0A063XD50"/>
<dbReference type="EMBL" id="JXBC01000013">
    <property type="protein sequence ID" value="KIU05276.1"/>
    <property type="molecule type" value="Genomic_DNA"/>
</dbReference>
<gene>
    <name evidence="4" type="primary">bslA</name>
    <name evidence="4" type="synonym">yuaB</name>
    <name evidence="3" type="ORF">B4122_4534</name>
    <name evidence="4" type="ORF">J5227_23400</name>
    <name evidence="5" type="ORF">P5633_08445</name>
    <name evidence="6" type="ORF">QL281_06590</name>
    <name evidence="2" type="ORF">SC09_contig4orf00006</name>
</gene>
<evidence type="ECO:0000313" key="6">
    <source>
        <dbReference type="EMBL" id="WHM22706.1"/>
    </source>
</evidence>
<name>A0A063XD50_BACIU</name>
<dbReference type="OMA" id="VHEPEMS"/>
<reference evidence="4" key="3">
    <citation type="submission" date="2021-03" db="EMBL/GenBank/DDBJ databases">
        <title>Isolation of Bacillus subtilis from fermented food sample.</title>
        <authorList>
            <person name="Lakshmanan V."/>
            <person name="Athira K."/>
            <person name="Rajagopal K."/>
        </authorList>
    </citation>
    <scope>NUCLEOTIDE SEQUENCE</scope>
    <source>
        <strain evidence="4">S1</strain>
    </source>
</reference>
<dbReference type="PATRIC" id="fig|1423.134.peg.2248"/>
<evidence type="ECO:0000256" key="1">
    <source>
        <dbReference type="SAM" id="SignalP"/>
    </source>
</evidence>
<proteinExistence type="predicted"/>
<reference evidence="2 7" key="1">
    <citation type="submission" date="2014-12" db="EMBL/GenBank/DDBJ databases">
        <title>Comparative genome analysis of Bacillus coagulans HM-08, Clostridium butyricum HM-68, Bacillus subtilis HM-66 and Bacillus licheniformis BL-09.</title>
        <authorList>
            <person name="Zhang H."/>
        </authorList>
    </citation>
    <scope>NUCLEOTIDE SEQUENCE [LARGE SCALE GENOMIC DNA]</scope>
    <source>
        <strain evidence="2 7">HM-66</strain>
    </source>
</reference>
<dbReference type="Gene3D" id="2.60.40.3490">
    <property type="match status" value="1"/>
</dbReference>
<reference evidence="6" key="5">
    <citation type="submission" date="2023-05" db="EMBL/GenBank/DDBJ databases">
        <title>Complete genome sequence of Bacillus subtilis SRCM117797 isolated from Soybean paste.</title>
        <authorList>
            <person name="Abraha H.B."/>
            <person name="Kim K.-P."/>
            <person name="Ryu M.-S."/>
            <person name="Jeong D.-Y."/>
        </authorList>
    </citation>
    <scope>NUCLEOTIDE SEQUENCE</scope>
    <source>
        <strain evidence="6">SRCM117797</strain>
    </source>
</reference>
<evidence type="ECO:0000313" key="2">
    <source>
        <dbReference type="EMBL" id="KIU05276.1"/>
    </source>
</evidence>
<dbReference type="NCBIfam" id="NF041825">
    <property type="entry name" value="hydrophobin_BslA"/>
    <property type="match status" value="1"/>
</dbReference>
<dbReference type="AlphaFoldDB" id="A0A063XD50"/>
<dbReference type="STRING" id="483913.AN935_15570"/>
<accession>A0A063XD50</accession>
<dbReference type="InterPro" id="IPR034650">
    <property type="entry name" value="YuaB-like"/>
</dbReference>
<dbReference type="CDD" id="cd14670">
    <property type="entry name" value="BslA_like"/>
    <property type="match status" value="1"/>
</dbReference>
<dbReference type="Proteomes" id="UP000032247">
    <property type="component" value="Unassembled WGS sequence"/>
</dbReference>
<dbReference type="RefSeq" id="WP_003243556.1">
    <property type="nucleotide sequence ID" value="NZ_AP024621.1"/>
</dbReference>
<evidence type="ECO:0000313" key="8">
    <source>
        <dbReference type="Proteomes" id="UP000076442"/>
    </source>
</evidence>
<keyword evidence="1" id="KW-0732">Signal</keyword>
<evidence type="ECO:0000313" key="3">
    <source>
        <dbReference type="EMBL" id="KZD87410.1"/>
    </source>
</evidence>